<reference evidence="1 2" key="1">
    <citation type="submission" date="2024-05" db="EMBL/GenBank/DDBJ databases">
        <authorList>
            <person name="Wallberg A."/>
        </authorList>
    </citation>
    <scope>NUCLEOTIDE SEQUENCE [LARGE SCALE GENOMIC DNA]</scope>
</reference>
<feature type="non-terminal residue" evidence="1">
    <location>
        <position position="143"/>
    </location>
</feature>
<dbReference type="EMBL" id="CAXKWB010113568">
    <property type="protein sequence ID" value="CAL4234724.1"/>
    <property type="molecule type" value="Genomic_DNA"/>
</dbReference>
<dbReference type="Proteomes" id="UP001497623">
    <property type="component" value="Unassembled WGS sequence"/>
</dbReference>
<accession>A0AAV2SU80</accession>
<proteinExistence type="predicted"/>
<dbReference type="SUPFAM" id="SSF48371">
    <property type="entry name" value="ARM repeat"/>
    <property type="match status" value="1"/>
</dbReference>
<feature type="non-terminal residue" evidence="1">
    <location>
        <position position="1"/>
    </location>
</feature>
<name>A0AAV2SU80_MEGNR</name>
<evidence type="ECO:0000313" key="2">
    <source>
        <dbReference type="Proteomes" id="UP001497623"/>
    </source>
</evidence>
<protein>
    <submittedName>
        <fullName evidence="1">Uncharacterized protein</fullName>
    </submittedName>
</protein>
<gene>
    <name evidence="1" type="ORF">MNOR_LOCUS40009</name>
</gene>
<dbReference type="Pfam" id="PF20168">
    <property type="entry name" value="PDS5"/>
    <property type="match status" value="1"/>
</dbReference>
<dbReference type="AlphaFoldDB" id="A0AAV2SU80"/>
<sequence length="143" mass="15869">VLSFVYPAHFLHEDILTQLINLLKLDSNNNSISPPILSVLTYIGKHKPIGGMFPGLGSTLIPLCQQFAESGSPKQAKHAVRCLHTNCTNDSDAIFDKVLEKIKEQLTFDSPHFRCAIVSLGHIAINMPDKFHIPIKNIVSRKV</sequence>
<comment type="caution">
    <text evidence="1">The sequence shown here is derived from an EMBL/GenBank/DDBJ whole genome shotgun (WGS) entry which is preliminary data.</text>
</comment>
<organism evidence="1 2">
    <name type="scientific">Meganyctiphanes norvegica</name>
    <name type="common">Northern krill</name>
    <name type="synonym">Thysanopoda norvegica</name>
    <dbReference type="NCBI Taxonomy" id="48144"/>
    <lineage>
        <taxon>Eukaryota</taxon>
        <taxon>Metazoa</taxon>
        <taxon>Ecdysozoa</taxon>
        <taxon>Arthropoda</taxon>
        <taxon>Crustacea</taxon>
        <taxon>Multicrustacea</taxon>
        <taxon>Malacostraca</taxon>
        <taxon>Eumalacostraca</taxon>
        <taxon>Eucarida</taxon>
        <taxon>Euphausiacea</taxon>
        <taxon>Euphausiidae</taxon>
        <taxon>Meganyctiphanes</taxon>
    </lineage>
</organism>
<dbReference type="InterPro" id="IPR016024">
    <property type="entry name" value="ARM-type_fold"/>
</dbReference>
<evidence type="ECO:0000313" key="1">
    <source>
        <dbReference type="EMBL" id="CAL4234724.1"/>
    </source>
</evidence>
<keyword evidence="2" id="KW-1185">Reference proteome</keyword>